<dbReference type="PROSITE" id="PS50878">
    <property type="entry name" value="RT_POL"/>
    <property type="match status" value="1"/>
</dbReference>
<dbReference type="PRINTS" id="PR01217">
    <property type="entry name" value="PRICHEXTENSN"/>
</dbReference>
<dbReference type="InterPro" id="IPR032675">
    <property type="entry name" value="LRR_dom_sf"/>
</dbReference>
<evidence type="ECO:0000256" key="1">
    <source>
        <dbReference type="SAM" id="MobiDB-lite"/>
    </source>
</evidence>
<organism evidence="3 4">
    <name type="scientific">Solanum commersonii</name>
    <name type="common">Commerson's wild potato</name>
    <name type="synonym">Commerson's nightshade</name>
    <dbReference type="NCBI Taxonomy" id="4109"/>
    <lineage>
        <taxon>Eukaryota</taxon>
        <taxon>Viridiplantae</taxon>
        <taxon>Streptophyta</taxon>
        <taxon>Embryophyta</taxon>
        <taxon>Tracheophyta</taxon>
        <taxon>Spermatophyta</taxon>
        <taxon>Magnoliopsida</taxon>
        <taxon>eudicotyledons</taxon>
        <taxon>Gunneridae</taxon>
        <taxon>Pentapetalae</taxon>
        <taxon>asterids</taxon>
        <taxon>lamiids</taxon>
        <taxon>Solanales</taxon>
        <taxon>Solanaceae</taxon>
        <taxon>Solanoideae</taxon>
        <taxon>Solaneae</taxon>
        <taxon>Solanum</taxon>
    </lineage>
</organism>
<protein>
    <recommendedName>
        <fullName evidence="2">Reverse transcriptase domain-containing protein</fullName>
    </recommendedName>
</protein>
<feature type="region of interest" description="Disordered" evidence="1">
    <location>
        <begin position="375"/>
        <end position="425"/>
    </location>
</feature>
<reference evidence="3 4" key="1">
    <citation type="submission" date="2020-09" db="EMBL/GenBank/DDBJ databases">
        <title>De no assembly of potato wild relative species, Solanum commersonii.</title>
        <authorList>
            <person name="Cho K."/>
        </authorList>
    </citation>
    <scope>NUCLEOTIDE SEQUENCE [LARGE SCALE GENOMIC DNA]</scope>
    <source>
        <strain evidence="3">LZ3.2</strain>
        <tissue evidence="3">Leaf</tissue>
    </source>
</reference>
<keyword evidence="4" id="KW-1185">Reference proteome</keyword>
<sequence>MLFADDIILIDETRDRVNARLEVWRQTLESKGFKFSRTKTEYLGCKFSDALDEADVEVRLDTQSIPKKESFKYLGYVIQGSGDIDDDVTHRIGVAWMKWRLASGVLCDKKIPPRLKGKFYRVVVRPALLYGAECWPVKNSHVQKIQVAEMRMLRWMCGHTRSDRIRNKVIREKVGVASVVDKLREARLRWFGHVKRRGADAPDLAQLHITEDMTLDRKEWRSRIKVEGDLVNLEQLNVAHNMLSRTIPKSICQLPKLQNFTYPYNFFTGEPLVYLGLPEFHDERNCLPKIQVQRSPRQYKAFLSKKINCSAFRCHKFVPVLPSPPPLSPPLPAPPPPVVVPIFPPLPPIYTPLSPKPPPPPPPVYSPPPPPPFPPSPPPGYSLQLLTPSPPPPPPPSPPPPVYSPPPPPPSPPPPSPLPYCVRSPPPPSFSQLGLRVDASLITFFSKSQNDDKNSPPSLSPQQQKIVPKLVEKCVSEKIVGVTKLVVKDEVKLQKCPSTPSLFFIGSGEDRSEVKEEGEEEEISGEGLFTKAEMFIGNFYNQLKMQREASFESLKRVRFASDLKICV</sequence>
<dbReference type="OrthoDB" id="768353at2759"/>
<feature type="compositionally biased region" description="Pro residues" evidence="1">
    <location>
        <begin position="388"/>
        <end position="425"/>
    </location>
</feature>
<feature type="domain" description="Reverse transcriptase" evidence="2">
    <location>
        <begin position="1"/>
        <end position="78"/>
    </location>
</feature>
<dbReference type="AlphaFoldDB" id="A0A9J5YD65"/>
<accession>A0A9J5YD65</accession>
<dbReference type="PANTHER" id="PTHR46238:SF8">
    <property type="entry name" value="ENDONUCLEASE_EXONUCLEASE_PHOSPHATASE DOMAIN-CONTAINING PROTEIN"/>
    <property type="match status" value="1"/>
</dbReference>
<name>A0A9J5YD65_SOLCO</name>
<dbReference type="Gene3D" id="3.80.10.10">
    <property type="entry name" value="Ribonuclease Inhibitor"/>
    <property type="match status" value="1"/>
</dbReference>
<dbReference type="InterPro" id="IPR008480">
    <property type="entry name" value="DUF761_pln"/>
</dbReference>
<dbReference type="SUPFAM" id="SSF52058">
    <property type="entry name" value="L domain-like"/>
    <property type="match status" value="1"/>
</dbReference>
<dbReference type="Pfam" id="PF05553">
    <property type="entry name" value="DUF761"/>
    <property type="match status" value="1"/>
</dbReference>
<dbReference type="EMBL" id="JACXVP010000007">
    <property type="protein sequence ID" value="KAG5597815.1"/>
    <property type="molecule type" value="Genomic_DNA"/>
</dbReference>
<dbReference type="PANTHER" id="PTHR46238">
    <property type="entry name" value="REVERSE TRANSCRIPTASE DOMAIN-CONTAINING PROTEIN"/>
    <property type="match status" value="1"/>
</dbReference>
<evidence type="ECO:0000259" key="2">
    <source>
        <dbReference type="PROSITE" id="PS50878"/>
    </source>
</evidence>
<evidence type="ECO:0000313" key="3">
    <source>
        <dbReference type="EMBL" id="KAG5597815.1"/>
    </source>
</evidence>
<dbReference type="InterPro" id="IPR000477">
    <property type="entry name" value="RT_dom"/>
</dbReference>
<evidence type="ECO:0000313" key="4">
    <source>
        <dbReference type="Proteomes" id="UP000824120"/>
    </source>
</evidence>
<comment type="caution">
    <text evidence="3">The sequence shown here is derived from an EMBL/GenBank/DDBJ whole genome shotgun (WGS) entry which is preliminary data.</text>
</comment>
<dbReference type="Proteomes" id="UP000824120">
    <property type="component" value="Chromosome 7"/>
</dbReference>
<gene>
    <name evidence="3" type="ORF">H5410_039047</name>
</gene>
<proteinExistence type="predicted"/>